<evidence type="ECO:0000256" key="4">
    <source>
        <dbReference type="ARBA" id="ARBA00022801"/>
    </source>
</evidence>
<dbReference type="InterPro" id="IPR006311">
    <property type="entry name" value="TAT_signal"/>
</dbReference>
<evidence type="ECO:0000256" key="1">
    <source>
        <dbReference type="ARBA" id="ARBA00001695"/>
    </source>
</evidence>
<keyword evidence="8" id="KW-1185">Reference proteome</keyword>
<evidence type="ECO:0000313" key="7">
    <source>
        <dbReference type="EMBL" id="GAA3818728.1"/>
    </source>
</evidence>
<accession>A0ABP7IHM2</accession>
<evidence type="ECO:0000256" key="2">
    <source>
        <dbReference type="ARBA" id="ARBA00010687"/>
    </source>
</evidence>
<dbReference type="InterPro" id="IPR011683">
    <property type="entry name" value="Glyco_hydro_53"/>
</dbReference>
<comment type="caution">
    <text evidence="7">The sequence shown here is derived from an EMBL/GenBank/DDBJ whole genome shotgun (WGS) entry which is preliminary data.</text>
</comment>
<keyword evidence="4 6" id="KW-0378">Hydrolase</keyword>
<organism evidence="7 8">
    <name type="scientific">Sphaerisporangium flaviroseum</name>
    <dbReference type="NCBI Taxonomy" id="509199"/>
    <lineage>
        <taxon>Bacteria</taxon>
        <taxon>Bacillati</taxon>
        <taxon>Actinomycetota</taxon>
        <taxon>Actinomycetes</taxon>
        <taxon>Streptosporangiales</taxon>
        <taxon>Streptosporangiaceae</taxon>
        <taxon>Sphaerisporangium</taxon>
    </lineage>
</organism>
<comment type="similarity">
    <text evidence="2 6">Belongs to the glycosyl hydrolase 53 family.</text>
</comment>
<proteinExistence type="inferred from homology"/>
<reference evidence="8" key="1">
    <citation type="journal article" date="2019" name="Int. J. Syst. Evol. Microbiol.">
        <title>The Global Catalogue of Microorganisms (GCM) 10K type strain sequencing project: providing services to taxonomists for standard genome sequencing and annotation.</title>
        <authorList>
            <consortium name="The Broad Institute Genomics Platform"/>
            <consortium name="The Broad Institute Genome Sequencing Center for Infectious Disease"/>
            <person name="Wu L."/>
            <person name="Ma J."/>
        </authorList>
    </citation>
    <scope>NUCLEOTIDE SEQUENCE [LARGE SCALE GENOMIC DNA]</scope>
    <source>
        <strain evidence="8">JCM 16908</strain>
    </source>
</reference>
<dbReference type="InterPro" id="IPR017853">
    <property type="entry name" value="GH"/>
</dbReference>
<dbReference type="EC" id="3.2.1.89" evidence="3 6"/>
<evidence type="ECO:0000256" key="3">
    <source>
        <dbReference type="ARBA" id="ARBA00012556"/>
    </source>
</evidence>
<evidence type="ECO:0000256" key="6">
    <source>
        <dbReference type="RuleBase" id="RU361192"/>
    </source>
</evidence>
<dbReference type="PANTHER" id="PTHR34983">
    <property type="entry name" value="ARABINOGALACTAN ENDO-BETA-1,4-GALACTANASE A"/>
    <property type="match status" value="1"/>
</dbReference>
<feature type="chain" id="PRO_5044955778" description="Arabinogalactan endo-beta-1,4-galactanase" evidence="6">
    <location>
        <begin position="31"/>
        <end position="398"/>
    </location>
</feature>
<comment type="catalytic activity">
    <reaction evidence="1 6">
        <text>The enzyme specifically hydrolyzes (1-&gt;4)-beta-D-galactosidic linkages in type I arabinogalactans.</text>
        <dbReference type="EC" id="3.2.1.89"/>
    </reaction>
</comment>
<gene>
    <name evidence="7" type="ORF">GCM10022226_44050</name>
</gene>
<name>A0ABP7IHM2_9ACTN</name>
<dbReference type="PANTHER" id="PTHR34983:SF1">
    <property type="entry name" value="ARABINOGALACTAN ENDO-BETA-1,4-GALACTANASE A"/>
    <property type="match status" value="1"/>
</dbReference>
<keyword evidence="5 6" id="KW-0326">Glycosidase</keyword>
<evidence type="ECO:0000313" key="8">
    <source>
        <dbReference type="Proteomes" id="UP001500888"/>
    </source>
</evidence>
<keyword evidence="6" id="KW-0732">Signal</keyword>
<dbReference type="EMBL" id="BAAAZR010000010">
    <property type="protein sequence ID" value="GAA3818728.1"/>
    <property type="molecule type" value="Genomic_DNA"/>
</dbReference>
<dbReference type="RefSeq" id="WP_344943169.1">
    <property type="nucleotide sequence ID" value="NZ_BAAAZR010000010.1"/>
</dbReference>
<dbReference type="Pfam" id="PF07745">
    <property type="entry name" value="Glyco_hydro_53"/>
    <property type="match status" value="1"/>
</dbReference>
<dbReference type="Proteomes" id="UP001500888">
    <property type="component" value="Unassembled WGS sequence"/>
</dbReference>
<protein>
    <recommendedName>
        <fullName evidence="3 6">Arabinogalactan endo-beta-1,4-galactanase</fullName>
        <ecNumber evidence="3 6">3.2.1.89</ecNumber>
    </recommendedName>
</protein>
<sequence>MRSHGEFPLSRRRLLLSVPAAALLSPVVLSAEAWADGQRQGAGRGDGGALRIRGADLSFTLQEYAAGARYRDRAHTRVRPVEEILAGHGANHCRLRLWVDPPAGWSDLPSAIEMARRARRAGLKVLLDLHYSDFWADPAHQTTPKAWQGQDLATLAATVHDYTRTTLQRFARAGAPVDMVQIGNEVTAGMLWPVGQLYTSDGLQHWDEFTTLLKAGIQGARDASTDHRPVKVMVHIDRGGDLGGSRWFFDHILDAGVEFDVIGESYYPFWHGSLADLRATLDDHAVRYGKDIVVVETAYPWILGNGDDLENLFVDAATLPDGDRFPPTPAGQAAYFEALRQVLLRVPDRRGAGFICWSPEWIPGVGWEPGAGNPNDNLTMFDWTGTGLPSLAAFRPPR</sequence>
<dbReference type="Gene3D" id="3.20.20.80">
    <property type="entry name" value="Glycosidases"/>
    <property type="match status" value="1"/>
</dbReference>
<feature type="signal peptide" evidence="6">
    <location>
        <begin position="1"/>
        <end position="30"/>
    </location>
</feature>
<dbReference type="SUPFAM" id="SSF51445">
    <property type="entry name" value="(Trans)glycosidases"/>
    <property type="match status" value="1"/>
</dbReference>
<evidence type="ECO:0000256" key="5">
    <source>
        <dbReference type="ARBA" id="ARBA00023295"/>
    </source>
</evidence>
<dbReference type="PROSITE" id="PS51318">
    <property type="entry name" value="TAT"/>
    <property type="match status" value="1"/>
</dbReference>